<evidence type="ECO:0000313" key="4">
    <source>
        <dbReference type="Proteomes" id="UP001596083"/>
    </source>
</evidence>
<name>A0ABW0YSN8_9ACTN</name>
<organism evidence="3 4">
    <name type="scientific">Streptomyces gamaensis</name>
    <dbReference type="NCBI Taxonomy" id="1763542"/>
    <lineage>
        <taxon>Bacteria</taxon>
        <taxon>Bacillati</taxon>
        <taxon>Actinomycetota</taxon>
        <taxon>Actinomycetes</taxon>
        <taxon>Kitasatosporales</taxon>
        <taxon>Streptomycetaceae</taxon>
        <taxon>Streptomyces</taxon>
    </lineage>
</organism>
<comment type="caution">
    <text evidence="3">The sequence shown here is derived from an EMBL/GenBank/DDBJ whole genome shotgun (WGS) entry which is preliminary data.</text>
</comment>
<dbReference type="Proteomes" id="UP001596083">
    <property type="component" value="Unassembled WGS sequence"/>
</dbReference>
<gene>
    <name evidence="3" type="ORF">ACFP1Z_01465</name>
</gene>
<dbReference type="EMBL" id="JBHSPB010000001">
    <property type="protein sequence ID" value="MFC5718847.1"/>
    <property type="molecule type" value="Genomic_DNA"/>
</dbReference>
<dbReference type="Pfam" id="PF04149">
    <property type="entry name" value="DUF397"/>
    <property type="match status" value="1"/>
</dbReference>
<feature type="region of interest" description="Disordered" evidence="1">
    <location>
        <begin position="1"/>
        <end position="22"/>
    </location>
</feature>
<evidence type="ECO:0000256" key="1">
    <source>
        <dbReference type="SAM" id="MobiDB-lite"/>
    </source>
</evidence>
<sequence>MHTTRIDQSIATWRKSSHSNGGGGCIEISEQYAHVIPIRDSKNPDRKHLTVPRTAWPPFVTAAVNGNLTR</sequence>
<keyword evidence="4" id="KW-1185">Reference proteome</keyword>
<accession>A0ABW0YSN8</accession>
<feature type="compositionally biased region" description="Polar residues" evidence="1">
    <location>
        <begin position="1"/>
        <end position="11"/>
    </location>
</feature>
<protein>
    <submittedName>
        <fullName evidence="3">DUF397 domain-containing protein</fullName>
    </submittedName>
</protein>
<dbReference type="RefSeq" id="WP_390313839.1">
    <property type="nucleotide sequence ID" value="NZ_JBHSPB010000001.1"/>
</dbReference>
<proteinExistence type="predicted"/>
<dbReference type="InterPro" id="IPR007278">
    <property type="entry name" value="DUF397"/>
</dbReference>
<feature type="domain" description="DUF397" evidence="2">
    <location>
        <begin position="11"/>
        <end position="63"/>
    </location>
</feature>
<evidence type="ECO:0000259" key="2">
    <source>
        <dbReference type="Pfam" id="PF04149"/>
    </source>
</evidence>
<evidence type="ECO:0000313" key="3">
    <source>
        <dbReference type="EMBL" id="MFC5718847.1"/>
    </source>
</evidence>
<reference evidence="4" key="1">
    <citation type="journal article" date="2019" name="Int. J. Syst. Evol. Microbiol.">
        <title>The Global Catalogue of Microorganisms (GCM) 10K type strain sequencing project: providing services to taxonomists for standard genome sequencing and annotation.</title>
        <authorList>
            <consortium name="The Broad Institute Genomics Platform"/>
            <consortium name="The Broad Institute Genome Sequencing Center for Infectious Disease"/>
            <person name="Wu L."/>
            <person name="Ma J."/>
        </authorList>
    </citation>
    <scope>NUCLEOTIDE SEQUENCE [LARGE SCALE GENOMIC DNA]</scope>
    <source>
        <strain evidence="4">CGMCC 4.7304</strain>
    </source>
</reference>